<keyword evidence="1" id="KW-0472">Membrane</keyword>
<protein>
    <submittedName>
        <fullName evidence="2">(rape) hypothetical protein</fullName>
    </submittedName>
</protein>
<keyword evidence="1" id="KW-1133">Transmembrane helix</keyword>
<gene>
    <name evidence="2" type="ORF">DARMORV10_A07P06080.1</name>
</gene>
<name>A0A816YIQ8_BRANA</name>
<evidence type="ECO:0000313" key="2">
    <source>
        <dbReference type="EMBL" id="CAF2158009.1"/>
    </source>
</evidence>
<dbReference type="EMBL" id="HG994361">
    <property type="protein sequence ID" value="CAF2158009.1"/>
    <property type="molecule type" value="Genomic_DNA"/>
</dbReference>
<sequence length="106" mass="12184">MNWNKICCLGLWCWCWYFLVSRLHIKVVRCLDFIFWRFEVISSAMVSWSLLGGSHLILFLVSALGKVLCLVSLNQMQTSTQLPLCLGYEDNGGRVEKQALWSHLAS</sequence>
<dbReference type="Proteomes" id="UP001295469">
    <property type="component" value="Chromosome A07"/>
</dbReference>
<keyword evidence="1" id="KW-0812">Transmembrane</keyword>
<accession>A0A816YIQ8</accession>
<dbReference type="AlphaFoldDB" id="A0A816YIQ8"/>
<organism evidence="2">
    <name type="scientific">Brassica napus</name>
    <name type="common">Rape</name>
    <dbReference type="NCBI Taxonomy" id="3708"/>
    <lineage>
        <taxon>Eukaryota</taxon>
        <taxon>Viridiplantae</taxon>
        <taxon>Streptophyta</taxon>
        <taxon>Embryophyta</taxon>
        <taxon>Tracheophyta</taxon>
        <taxon>Spermatophyta</taxon>
        <taxon>Magnoliopsida</taxon>
        <taxon>eudicotyledons</taxon>
        <taxon>Gunneridae</taxon>
        <taxon>Pentapetalae</taxon>
        <taxon>rosids</taxon>
        <taxon>malvids</taxon>
        <taxon>Brassicales</taxon>
        <taxon>Brassicaceae</taxon>
        <taxon>Brassiceae</taxon>
        <taxon>Brassica</taxon>
    </lineage>
</organism>
<evidence type="ECO:0000256" key="1">
    <source>
        <dbReference type="SAM" id="Phobius"/>
    </source>
</evidence>
<proteinExistence type="predicted"/>
<reference evidence="2" key="1">
    <citation type="submission" date="2021-01" db="EMBL/GenBank/DDBJ databases">
        <authorList>
            <consortium name="Genoscope - CEA"/>
            <person name="William W."/>
        </authorList>
    </citation>
    <scope>NUCLEOTIDE SEQUENCE</scope>
</reference>
<feature type="transmembrane region" description="Helical" evidence="1">
    <location>
        <begin position="54"/>
        <end position="73"/>
    </location>
</feature>